<proteinExistence type="predicted"/>
<sequence>MNNLSEVDFYPYEYIGTFEENFMCYPQEWEMVLGALNNPGLFEPVIFEESWNRPIKLSSEFQKAVDHTVTSWVRMTKHVQELKQKNILTFHQNGDDEISAAFPETMSLQNETNNFRWIGAFKKPKEMIKAVPPRIVGGYVLIGVNNYHTISTLSHDKEKQIYYQPGTPVVVSDSYNGELFEIANAEKCLELHPVSGIGSPRSFQGNEPDIFPALTWVEHSEINGKKENERKGLREWGRTVFQRREDPLRSLQETPVVTYLIEQLNKALGPYPVSVPV</sequence>
<dbReference type="EMBL" id="MFJL01000029">
    <property type="protein sequence ID" value="OGG14060.1"/>
    <property type="molecule type" value="Genomic_DNA"/>
</dbReference>
<organism evidence="1 2">
    <name type="scientific">Candidatus Gottesmanbacteria bacterium RIFCSPHIGHO2_02_FULL_39_11</name>
    <dbReference type="NCBI Taxonomy" id="1798382"/>
    <lineage>
        <taxon>Bacteria</taxon>
        <taxon>Candidatus Gottesmaniibacteriota</taxon>
    </lineage>
</organism>
<dbReference type="Proteomes" id="UP000176923">
    <property type="component" value="Unassembled WGS sequence"/>
</dbReference>
<protein>
    <submittedName>
        <fullName evidence="1">Uncharacterized protein</fullName>
    </submittedName>
</protein>
<dbReference type="AlphaFoldDB" id="A0A1F5ZNH6"/>
<reference evidence="1 2" key="1">
    <citation type="journal article" date="2016" name="Nat. Commun.">
        <title>Thousands of microbial genomes shed light on interconnected biogeochemical processes in an aquifer system.</title>
        <authorList>
            <person name="Anantharaman K."/>
            <person name="Brown C.T."/>
            <person name="Hug L.A."/>
            <person name="Sharon I."/>
            <person name="Castelle C.J."/>
            <person name="Probst A.J."/>
            <person name="Thomas B.C."/>
            <person name="Singh A."/>
            <person name="Wilkins M.J."/>
            <person name="Karaoz U."/>
            <person name="Brodie E.L."/>
            <person name="Williams K.H."/>
            <person name="Hubbard S.S."/>
            <person name="Banfield J.F."/>
        </authorList>
    </citation>
    <scope>NUCLEOTIDE SEQUENCE [LARGE SCALE GENOMIC DNA]</scope>
</reference>
<evidence type="ECO:0000313" key="1">
    <source>
        <dbReference type="EMBL" id="OGG14060.1"/>
    </source>
</evidence>
<evidence type="ECO:0000313" key="2">
    <source>
        <dbReference type="Proteomes" id="UP000176923"/>
    </source>
</evidence>
<comment type="caution">
    <text evidence="1">The sequence shown here is derived from an EMBL/GenBank/DDBJ whole genome shotgun (WGS) entry which is preliminary data.</text>
</comment>
<accession>A0A1F5ZNH6</accession>
<name>A0A1F5ZNH6_9BACT</name>
<gene>
    <name evidence="1" type="ORF">A3D77_00950</name>
</gene>